<keyword evidence="5" id="KW-0150">Chloroplast</keyword>
<evidence type="ECO:0000256" key="21">
    <source>
        <dbReference type="SAM" id="Phobius"/>
    </source>
</evidence>
<dbReference type="InterPro" id="IPR036922">
    <property type="entry name" value="Rieske_2Fe-2S_sf"/>
</dbReference>
<keyword evidence="9" id="KW-0479">Metal-binding</keyword>
<dbReference type="EMBL" id="QGKX02001521">
    <property type="protein sequence ID" value="KAF3512837.1"/>
    <property type="molecule type" value="Genomic_DNA"/>
</dbReference>
<dbReference type="AlphaFoldDB" id="A0A8S9PIN8"/>
<comment type="catalytic activity">
    <reaction evidence="20">
        <text>2 oxidized [plastocyanin] + a plastoquinol + 2 H(+)(in) = 2 reduced [plastocyanin] + a plastoquinone + 4 H(+)(out)</text>
        <dbReference type="Rhea" id="RHEA:22148"/>
        <dbReference type="Rhea" id="RHEA-COMP:9561"/>
        <dbReference type="Rhea" id="RHEA-COMP:9562"/>
        <dbReference type="Rhea" id="RHEA-COMP:10039"/>
        <dbReference type="Rhea" id="RHEA-COMP:10040"/>
        <dbReference type="ChEBI" id="CHEBI:15378"/>
        <dbReference type="ChEBI" id="CHEBI:17757"/>
        <dbReference type="ChEBI" id="CHEBI:29036"/>
        <dbReference type="ChEBI" id="CHEBI:49552"/>
        <dbReference type="ChEBI" id="CHEBI:62192"/>
        <dbReference type="EC" id="7.1.1.6"/>
    </reaction>
</comment>
<dbReference type="GO" id="GO:0009496">
    <property type="term" value="F:plastoquinol--plastocyanin reductase activity"/>
    <property type="evidence" value="ECO:0007669"/>
    <property type="project" value="UniProtKB-EC"/>
</dbReference>
<comment type="caution">
    <text evidence="23">The sequence shown here is derived from an EMBL/GenBank/DDBJ whole genome shotgun (WGS) entry which is preliminary data.</text>
</comment>
<keyword evidence="18" id="KW-1015">Disulfide bond</keyword>
<keyword evidence="8" id="KW-0001">2Fe-2S</keyword>
<dbReference type="InterPro" id="IPR023960">
    <property type="entry name" value="Cyt_b6_f_Rieske"/>
</dbReference>
<dbReference type="NCBIfam" id="NF010001">
    <property type="entry name" value="PRK13474.1"/>
    <property type="match status" value="1"/>
</dbReference>
<keyword evidence="6" id="KW-0934">Plastid</keyword>
<dbReference type="SUPFAM" id="SSF50022">
    <property type="entry name" value="ISP domain"/>
    <property type="match status" value="1"/>
</dbReference>
<keyword evidence="10" id="KW-0809">Transit peptide</keyword>
<evidence type="ECO:0000256" key="8">
    <source>
        <dbReference type="ARBA" id="ARBA00022714"/>
    </source>
</evidence>
<dbReference type="CDD" id="cd03471">
    <property type="entry name" value="Rieske_cytochrome_b6f"/>
    <property type="match status" value="1"/>
</dbReference>
<dbReference type="InterPro" id="IPR057415">
    <property type="entry name" value="TM_PetC"/>
</dbReference>
<evidence type="ECO:0000256" key="1">
    <source>
        <dbReference type="ARBA" id="ARBA00004581"/>
    </source>
</evidence>
<evidence type="ECO:0000256" key="14">
    <source>
        <dbReference type="ARBA" id="ARBA00023004"/>
    </source>
</evidence>
<dbReference type="EC" id="7.1.1.6" evidence="3"/>
<dbReference type="Pfam" id="PF00355">
    <property type="entry name" value="Rieske"/>
    <property type="match status" value="1"/>
</dbReference>
<gene>
    <name evidence="23" type="ORF">F2Q69_00002754</name>
</gene>
<evidence type="ECO:0000256" key="11">
    <source>
        <dbReference type="ARBA" id="ARBA00022967"/>
    </source>
</evidence>
<evidence type="ECO:0000256" key="17">
    <source>
        <dbReference type="ARBA" id="ARBA00023136"/>
    </source>
</evidence>
<evidence type="ECO:0000256" key="12">
    <source>
        <dbReference type="ARBA" id="ARBA00022982"/>
    </source>
</evidence>
<dbReference type="Pfam" id="PF25471">
    <property type="entry name" value="TM_PetC"/>
    <property type="match status" value="2"/>
</dbReference>
<evidence type="ECO:0000256" key="7">
    <source>
        <dbReference type="ARBA" id="ARBA00022692"/>
    </source>
</evidence>
<dbReference type="PANTHER" id="PTHR10134">
    <property type="entry name" value="CYTOCHROME B-C1 COMPLEX SUBUNIT RIESKE, MITOCHONDRIAL"/>
    <property type="match status" value="1"/>
</dbReference>
<keyword evidence="15" id="KW-0411">Iron-sulfur</keyword>
<evidence type="ECO:0000256" key="2">
    <source>
        <dbReference type="ARBA" id="ARBA00010651"/>
    </source>
</evidence>
<dbReference type="InterPro" id="IPR017941">
    <property type="entry name" value="Rieske_2Fe-2S"/>
</dbReference>
<dbReference type="FunFam" id="1.20.5.700:FF:000002">
    <property type="entry name" value="Cytochrome b6-f complex iron-sulfur subunit"/>
    <property type="match status" value="2"/>
</dbReference>
<evidence type="ECO:0000256" key="10">
    <source>
        <dbReference type="ARBA" id="ARBA00022946"/>
    </source>
</evidence>
<keyword evidence="16" id="KW-0793">Thylakoid</keyword>
<evidence type="ECO:0000256" key="19">
    <source>
        <dbReference type="ARBA" id="ARBA00034078"/>
    </source>
</evidence>
<dbReference type="SUPFAM" id="SSF81502">
    <property type="entry name" value="ISP transmembrane anchor"/>
    <property type="match status" value="1"/>
</dbReference>
<feature type="transmembrane region" description="Helical" evidence="21">
    <location>
        <begin position="150"/>
        <end position="173"/>
    </location>
</feature>
<accession>A0A8S9PIN8</accession>
<reference evidence="23" key="1">
    <citation type="submission" date="2019-12" db="EMBL/GenBank/DDBJ databases">
        <title>Genome sequencing and annotation of Brassica cretica.</title>
        <authorList>
            <person name="Studholme D.J."/>
            <person name="Sarris P."/>
        </authorList>
    </citation>
    <scope>NUCLEOTIDE SEQUENCE</scope>
    <source>
        <strain evidence="23">PFS-109/04</strain>
        <tissue evidence="23">Leaf</tissue>
    </source>
</reference>
<protein>
    <recommendedName>
        <fullName evidence="3">plastoquinol--plastocyanin reductase</fullName>
        <ecNumber evidence="3">7.1.1.6</ecNumber>
    </recommendedName>
</protein>
<evidence type="ECO:0000256" key="9">
    <source>
        <dbReference type="ARBA" id="ARBA00022723"/>
    </source>
</evidence>
<keyword evidence="7 21" id="KW-0812">Transmembrane</keyword>
<keyword evidence="4" id="KW-0813">Transport</keyword>
<keyword evidence="17 21" id="KW-0472">Membrane</keyword>
<comment type="cofactor">
    <cofactor evidence="19">
        <name>[2Fe-2S] cluster</name>
        <dbReference type="ChEBI" id="CHEBI:190135"/>
    </cofactor>
</comment>
<evidence type="ECO:0000313" key="23">
    <source>
        <dbReference type="EMBL" id="KAF3512837.1"/>
    </source>
</evidence>
<sequence>MTSSMASSSLSPATQLGSSRSSLLAMSRVMFVKPTNHQMVRKEKIGLRIACQATSIPADNVPDMEKRKLLNLLLVGALSLPTGFMLVPYATFFAPPGSGGGGGGTPAKDALGNDVVAAEWLKTHGPGDRTLTQGLKGDPTYLVVENDKTLATYGINALGSSRSSLLAMSRVMFVKPTNHQMVRKEKIGLRIACQATSIPADNVPDMEKRKLLNLLLVGALSLPTGFMLVPYATFFAPPGSGGGGGGTPAKDALGNDVVAAEWLKTHGPGDRTLTQGLKGDPTYLVVENDKTLATYGINAVCTHLGCVVPWNKAENKFLCPCHGSQYNAQGRVVRGPAPLSLALAHADIDDSGKVLFVPWVETDFRTGDAPWWS</sequence>
<dbReference type="Proteomes" id="UP000712600">
    <property type="component" value="Unassembled WGS sequence"/>
</dbReference>
<dbReference type="GO" id="GO:0046872">
    <property type="term" value="F:metal ion binding"/>
    <property type="evidence" value="ECO:0007669"/>
    <property type="project" value="UniProtKB-KW"/>
</dbReference>
<comment type="similarity">
    <text evidence="2">Belongs to the Rieske iron-sulfur protein family.</text>
</comment>
<dbReference type="GO" id="GO:0051537">
    <property type="term" value="F:2 iron, 2 sulfur cluster binding"/>
    <property type="evidence" value="ECO:0007669"/>
    <property type="project" value="UniProtKB-KW"/>
</dbReference>
<dbReference type="HAMAP" id="MF_01335">
    <property type="entry name" value="Cytb6_f_Rieske"/>
    <property type="match status" value="1"/>
</dbReference>
<keyword evidence="12" id="KW-0249">Electron transport</keyword>
<evidence type="ECO:0000256" key="20">
    <source>
        <dbReference type="ARBA" id="ARBA00047828"/>
    </source>
</evidence>
<evidence type="ECO:0000256" key="4">
    <source>
        <dbReference type="ARBA" id="ARBA00022448"/>
    </source>
</evidence>
<dbReference type="Gene3D" id="1.20.5.700">
    <property type="entry name" value="Single helix bin"/>
    <property type="match status" value="2"/>
</dbReference>
<proteinExistence type="inferred from homology"/>
<evidence type="ECO:0000313" key="24">
    <source>
        <dbReference type="Proteomes" id="UP000712600"/>
    </source>
</evidence>
<feature type="transmembrane region" description="Helical" evidence="21">
    <location>
        <begin position="69"/>
        <end position="90"/>
    </location>
</feature>
<evidence type="ECO:0000259" key="22">
    <source>
        <dbReference type="PROSITE" id="PS51296"/>
    </source>
</evidence>
<evidence type="ECO:0000256" key="15">
    <source>
        <dbReference type="ARBA" id="ARBA00023014"/>
    </source>
</evidence>
<feature type="domain" description="Rieske" evidence="22">
    <location>
        <begin position="259"/>
        <end position="355"/>
    </location>
</feature>
<dbReference type="PROSITE" id="PS51296">
    <property type="entry name" value="RIESKE"/>
    <property type="match status" value="1"/>
</dbReference>
<dbReference type="GO" id="GO:0009535">
    <property type="term" value="C:chloroplast thylakoid membrane"/>
    <property type="evidence" value="ECO:0007669"/>
    <property type="project" value="UniProtKB-SubCell"/>
</dbReference>
<feature type="transmembrane region" description="Helical" evidence="21">
    <location>
        <begin position="211"/>
        <end position="232"/>
    </location>
</feature>
<dbReference type="GO" id="GO:0009767">
    <property type="term" value="P:photosynthetic electron transport chain"/>
    <property type="evidence" value="ECO:0007669"/>
    <property type="project" value="UniProtKB-ARBA"/>
</dbReference>
<evidence type="ECO:0000256" key="6">
    <source>
        <dbReference type="ARBA" id="ARBA00022640"/>
    </source>
</evidence>
<dbReference type="FunFam" id="2.102.10.10:FF:000007">
    <property type="entry name" value="Cytochrome b6-f complex iron-sulfur subunit"/>
    <property type="match status" value="1"/>
</dbReference>
<evidence type="ECO:0000256" key="5">
    <source>
        <dbReference type="ARBA" id="ARBA00022528"/>
    </source>
</evidence>
<comment type="subcellular location">
    <subcellularLocation>
        <location evidence="1">Plastid</location>
        <location evidence="1">Chloroplast thylakoid membrane</location>
        <topology evidence="1">Single-pass membrane protein</topology>
    </subcellularLocation>
</comment>
<dbReference type="Gene3D" id="2.102.10.10">
    <property type="entry name" value="Rieske [2Fe-2S] iron-sulphur domain"/>
    <property type="match status" value="2"/>
</dbReference>
<dbReference type="NCBIfam" id="NF045928">
    <property type="entry name" value="Cytb6fFeSPetC"/>
    <property type="match status" value="1"/>
</dbReference>
<evidence type="ECO:0000256" key="3">
    <source>
        <dbReference type="ARBA" id="ARBA00012952"/>
    </source>
</evidence>
<keyword evidence="11" id="KW-1278">Translocase</keyword>
<name>A0A8S9PIN8_BRACR</name>
<evidence type="ECO:0000256" key="16">
    <source>
        <dbReference type="ARBA" id="ARBA00023078"/>
    </source>
</evidence>
<keyword evidence="13 21" id="KW-1133">Transmembrane helix</keyword>
<organism evidence="23 24">
    <name type="scientific">Brassica cretica</name>
    <name type="common">Mustard</name>
    <dbReference type="NCBI Taxonomy" id="69181"/>
    <lineage>
        <taxon>Eukaryota</taxon>
        <taxon>Viridiplantae</taxon>
        <taxon>Streptophyta</taxon>
        <taxon>Embryophyta</taxon>
        <taxon>Tracheophyta</taxon>
        <taxon>Spermatophyta</taxon>
        <taxon>Magnoliopsida</taxon>
        <taxon>eudicotyledons</taxon>
        <taxon>Gunneridae</taxon>
        <taxon>Pentapetalae</taxon>
        <taxon>rosids</taxon>
        <taxon>malvids</taxon>
        <taxon>Brassicales</taxon>
        <taxon>Brassicaceae</taxon>
        <taxon>Brassiceae</taxon>
        <taxon>Brassica</taxon>
    </lineage>
</organism>
<dbReference type="PRINTS" id="PR00162">
    <property type="entry name" value="RIESKE"/>
</dbReference>
<evidence type="ECO:0000256" key="13">
    <source>
        <dbReference type="ARBA" id="ARBA00022989"/>
    </source>
</evidence>
<evidence type="ECO:0000256" key="18">
    <source>
        <dbReference type="ARBA" id="ARBA00023157"/>
    </source>
</evidence>
<keyword evidence="14" id="KW-0408">Iron</keyword>
<dbReference type="InterPro" id="IPR005805">
    <property type="entry name" value="Rieske_Fe-S_prot_C"/>
</dbReference>
<dbReference type="InterPro" id="IPR014349">
    <property type="entry name" value="Rieske_Fe-S_prot"/>
</dbReference>